<reference evidence="2 3" key="1">
    <citation type="submission" date="2024-05" db="EMBL/GenBank/DDBJ databases">
        <title>A draft genome resource for the thread blight pathogen Marasmius tenuissimus strain MS-2.</title>
        <authorList>
            <person name="Yulfo-Soto G.E."/>
            <person name="Baruah I.K."/>
            <person name="Amoako-Attah I."/>
            <person name="Bukari Y."/>
            <person name="Meinhardt L.W."/>
            <person name="Bailey B.A."/>
            <person name="Cohen S.P."/>
        </authorList>
    </citation>
    <scope>NUCLEOTIDE SEQUENCE [LARGE SCALE GENOMIC DNA]</scope>
    <source>
        <strain evidence="2 3">MS-2</strain>
    </source>
</reference>
<gene>
    <name evidence="2" type="ORF">AAF712_006222</name>
</gene>
<feature type="region of interest" description="Disordered" evidence="1">
    <location>
        <begin position="1"/>
        <end position="36"/>
    </location>
</feature>
<name>A0ABR2ZZQ9_9AGAR</name>
<accession>A0ABR2ZZQ9</accession>
<evidence type="ECO:0000313" key="2">
    <source>
        <dbReference type="EMBL" id="KAL0066820.1"/>
    </source>
</evidence>
<feature type="region of interest" description="Disordered" evidence="1">
    <location>
        <begin position="530"/>
        <end position="782"/>
    </location>
</feature>
<keyword evidence="3" id="KW-1185">Reference proteome</keyword>
<comment type="caution">
    <text evidence="2">The sequence shown here is derived from an EMBL/GenBank/DDBJ whole genome shotgun (WGS) entry which is preliminary data.</text>
</comment>
<feature type="compositionally biased region" description="Basic and acidic residues" evidence="1">
    <location>
        <begin position="585"/>
        <end position="599"/>
    </location>
</feature>
<evidence type="ECO:0000313" key="3">
    <source>
        <dbReference type="Proteomes" id="UP001437256"/>
    </source>
</evidence>
<feature type="compositionally biased region" description="Polar residues" evidence="1">
    <location>
        <begin position="608"/>
        <end position="617"/>
    </location>
</feature>
<dbReference type="EMBL" id="JBBXMP010000032">
    <property type="protein sequence ID" value="KAL0066820.1"/>
    <property type="molecule type" value="Genomic_DNA"/>
</dbReference>
<dbReference type="Proteomes" id="UP001437256">
    <property type="component" value="Unassembled WGS sequence"/>
</dbReference>
<proteinExistence type="predicted"/>
<protein>
    <submittedName>
        <fullName evidence="2">Uncharacterized protein</fullName>
    </submittedName>
</protein>
<sequence length="782" mass="88210">MGRTPSTRTIAREQFDSAQADPLPQQQEETDAVNHDTNEVVTLDEATPIHATIPAATSPSSPCPTKRVIPKQRSVTEIAEDLQHSGIAVVDYAYINPRISASSSRPPSTPRTDPPSVDYPTLPPPTFSHMHAKTYLGVYDYYLSQGSADGGESDDDDMTEVATIVGDSSSFAGSCSGIIEFNRHVQSRFCLGIYPVVFSTQVFSPPPSSMPRPEPEPEPEPESPTKTRVHAIPGMITHRLLEIEWITERDVQKKLLPIDREALDAHRVLMKKFSSDLEKRVAEYNAQLFRDLRSDATDGKVDMKKFQRLVEEKSKKVLRFGLRGKGEYGYPYHVDFKSNPRRVKENFEWRKLPEDKRPKPEWIPRFLEKEETPNLGVGRPPTRIYRDYLRKFHALDMEQWFLAFDEYERGRMGVVKGDGEEEDDEVDDVEVETDDPLDMLLDDMEEAAMDIDPQPENFHNPTQVVDRQLPVPPTFLDSPTPPCSPVKDRLKDRRRALLPRKIRGRPVPTMKLTENRKGAEVPKRVNDALTLAELENRSYPPVNTPNRSPNPGPSDRSPRRPARRWAPVVLDDSSTVFKPRRRKDLRVEADAAEDSRDPLDFVVVLPSRENTPTNERTQNMRKKGKAKAISETKDEPPAPVPAPGPSRQRRQAPARRQPPVIVEDSSASWFKYPKRTTAKALEESRDPLDSSVNPSNPETVPAGPATRKRRLPRLPPAPLTMVLRERKAPEAASIEEDDPRPVKRRRVMKEKEQSASGGARRGSSKARASGNGRGRATKTRKG</sequence>
<evidence type="ECO:0000256" key="1">
    <source>
        <dbReference type="SAM" id="MobiDB-lite"/>
    </source>
</evidence>
<feature type="compositionally biased region" description="Low complexity" evidence="1">
    <location>
        <begin position="545"/>
        <end position="555"/>
    </location>
</feature>
<feature type="region of interest" description="Disordered" evidence="1">
    <location>
        <begin position="99"/>
        <end position="124"/>
    </location>
</feature>
<organism evidence="2 3">
    <name type="scientific">Marasmius tenuissimus</name>
    <dbReference type="NCBI Taxonomy" id="585030"/>
    <lineage>
        <taxon>Eukaryota</taxon>
        <taxon>Fungi</taxon>
        <taxon>Dikarya</taxon>
        <taxon>Basidiomycota</taxon>
        <taxon>Agaricomycotina</taxon>
        <taxon>Agaricomycetes</taxon>
        <taxon>Agaricomycetidae</taxon>
        <taxon>Agaricales</taxon>
        <taxon>Marasmiineae</taxon>
        <taxon>Marasmiaceae</taxon>
        <taxon>Marasmius</taxon>
    </lineage>
</organism>
<feature type="region of interest" description="Disordered" evidence="1">
    <location>
        <begin position="204"/>
        <end position="227"/>
    </location>
</feature>